<evidence type="ECO:0000313" key="3">
    <source>
        <dbReference type="Proteomes" id="UP001500467"/>
    </source>
</evidence>
<proteinExistence type="predicted"/>
<evidence type="ECO:0000256" key="1">
    <source>
        <dbReference type="SAM" id="Phobius"/>
    </source>
</evidence>
<feature type="transmembrane region" description="Helical" evidence="1">
    <location>
        <begin position="60"/>
        <end position="78"/>
    </location>
</feature>
<keyword evidence="1" id="KW-0472">Membrane</keyword>
<dbReference type="Proteomes" id="UP001500467">
    <property type="component" value="Unassembled WGS sequence"/>
</dbReference>
<feature type="transmembrane region" description="Helical" evidence="1">
    <location>
        <begin position="35"/>
        <end position="54"/>
    </location>
</feature>
<sequence length="202" mass="21672">MTEPVRVPAVPPAHRHGEIYRSVADPATGDRTAKLYLLLGVSELVVMGVLAFFMEPPVRWLLLAFGVAGCATFALVLYPRAKQVAGAAGDDLINVIVVPSGLITRGGLQLSWQDLSALRMDVTKNAGNQGRFAMHLSLQLTEGAAVKARTTTQAQRSGFVGTDRIRVTLGAAEEAELQRVRGLLEQACASAGVPFDYTERRT</sequence>
<organism evidence="2 3">
    <name type="scientific">Prauserella alba</name>
    <dbReference type="NCBI Taxonomy" id="176898"/>
    <lineage>
        <taxon>Bacteria</taxon>
        <taxon>Bacillati</taxon>
        <taxon>Actinomycetota</taxon>
        <taxon>Actinomycetes</taxon>
        <taxon>Pseudonocardiales</taxon>
        <taxon>Pseudonocardiaceae</taxon>
        <taxon>Prauserella</taxon>
    </lineage>
</organism>
<dbReference type="EMBL" id="BAAALM010000004">
    <property type="protein sequence ID" value="GAA1195961.1"/>
    <property type="molecule type" value="Genomic_DNA"/>
</dbReference>
<protein>
    <recommendedName>
        <fullName evidence="4">DUF2244 domain-containing protein</fullName>
    </recommendedName>
</protein>
<keyword evidence="1" id="KW-1133">Transmembrane helix</keyword>
<keyword evidence="1" id="KW-0812">Transmembrane</keyword>
<accession>A0ABN1V6J0</accession>
<reference evidence="2 3" key="1">
    <citation type="journal article" date="2019" name="Int. J. Syst. Evol. Microbiol.">
        <title>The Global Catalogue of Microorganisms (GCM) 10K type strain sequencing project: providing services to taxonomists for standard genome sequencing and annotation.</title>
        <authorList>
            <consortium name="The Broad Institute Genomics Platform"/>
            <consortium name="The Broad Institute Genome Sequencing Center for Infectious Disease"/>
            <person name="Wu L."/>
            <person name="Ma J."/>
        </authorList>
    </citation>
    <scope>NUCLEOTIDE SEQUENCE [LARGE SCALE GENOMIC DNA]</scope>
    <source>
        <strain evidence="2 3">JCM 13022</strain>
    </source>
</reference>
<keyword evidence="3" id="KW-1185">Reference proteome</keyword>
<name>A0ABN1V6J0_9PSEU</name>
<evidence type="ECO:0008006" key="4">
    <source>
        <dbReference type="Google" id="ProtNLM"/>
    </source>
</evidence>
<dbReference type="RefSeq" id="WP_253859489.1">
    <property type="nucleotide sequence ID" value="NZ_BAAALM010000004.1"/>
</dbReference>
<evidence type="ECO:0000313" key="2">
    <source>
        <dbReference type="EMBL" id="GAA1195961.1"/>
    </source>
</evidence>
<comment type="caution">
    <text evidence="2">The sequence shown here is derived from an EMBL/GenBank/DDBJ whole genome shotgun (WGS) entry which is preliminary data.</text>
</comment>
<gene>
    <name evidence="2" type="ORF">GCM10009675_08730</name>
</gene>